<evidence type="ECO:0000256" key="4">
    <source>
        <dbReference type="ARBA" id="ARBA00022729"/>
    </source>
</evidence>
<feature type="signal peptide" evidence="6">
    <location>
        <begin position="1"/>
        <end position="22"/>
    </location>
</feature>
<dbReference type="Gene3D" id="3.40.190.10">
    <property type="entry name" value="Periplasmic binding protein-like II"/>
    <property type="match status" value="2"/>
</dbReference>
<evidence type="ECO:0000313" key="8">
    <source>
        <dbReference type="Proteomes" id="UP000255207"/>
    </source>
</evidence>
<comment type="similarity">
    <text evidence="2">Belongs to the bacterial solute-binding protein 1 family.</text>
</comment>
<dbReference type="InterPro" id="IPR050490">
    <property type="entry name" value="Bact_solute-bd_prot1"/>
</dbReference>
<gene>
    <name evidence="7" type="ORF">DWE98_06510</name>
</gene>
<dbReference type="RefSeq" id="WP_114828479.1">
    <property type="nucleotide sequence ID" value="NZ_QQTO01000037.1"/>
</dbReference>
<evidence type="ECO:0000256" key="6">
    <source>
        <dbReference type="SAM" id="SignalP"/>
    </source>
</evidence>
<evidence type="ECO:0000256" key="1">
    <source>
        <dbReference type="ARBA" id="ARBA00004418"/>
    </source>
</evidence>
<sequence>MGLLRKLALAAAGLMLSAGAVAAQTTVKWLHIEQNPAQVKIWEEAARRYEAKNPGVKVEMQFLENEAYKAKLPTILQSKDRPHILYSWAGGVLKTQVEAGVLEDITAGVGSLKDNISAAALEAFTVDGKIYGLPFNVSQVGFMYNKDLFAKAGVEGDKIKTWDQFLDAVKKLKAAGVTPIVVGGGDKWPLHFYWTHLAVRLGGKPAFEAALKGQNGGFEGETFIKSGELMKQLVDLEPFQTGFLGFKNQQALGFFGDGKAAMNLAISHHSATQRALAADKKGIPEDKLGWIDFPMPAGAKGQPTDTLGGVNGWLITKGAPKEALDFVKYFVSDEVQRELAKQNFLIPTYKGAEAALSAAFMQNVARNIAASKYHQNFYDQDLGPSVGRVVNDATAEIAGGSMTPKQAAKAIQDAFKQGN</sequence>
<proteinExistence type="inferred from homology"/>
<keyword evidence="5" id="KW-0574">Periplasm</keyword>
<organism evidence="7 8">
    <name type="scientific">Bosea caraganae</name>
    <dbReference type="NCBI Taxonomy" id="2763117"/>
    <lineage>
        <taxon>Bacteria</taxon>
        <taxon>Pseudomonadati</taxon>
        <taxon>Pseudomonadota</taxon>
        <taxon>Alphaproteobacteria</taxon>
        <taxon>Hyphomicrobiales</taxon>
        <taxon>Boseaceae</taxon>
        <taxon>Bosea</taxon>
    </lineage>
</organism>
<evidence type="ECO:0000313" key="7">
    <source>
        <dbReference type="EMBL" id="RDJ28355.1"/>
    </source>
</evidence>
<comment type="subcellular location">
    <subcellularLocation>
        <location evidence="1">Periplasm</location>
    </subcellularLocation>
</comment>
<comment type="caution">
    <text evidence="7">The sequence shown here is derived from an EMBL/GenBank/DDBJ whole genome shotgun (WGS) entry which is preliminary data.</text>
</comment>
<dbReference type="EMBL" id="QQTP01000002">
    <property type="protein sequence ID" value="RDJ28355.1"/>
    <property type="molecule type" value="Genomic_DNA"/>
</dbReference>
<name>A0A370LAK9_9HYPH</name>
<evidence type="ECO:0000256" key="2">
    <source>
        <dbReference type="ARBA" id="ARBA00008520"/>
    </source>
</evidence>
<keyword evidence="8" id="KW-1185">Reference proteome</keyword>
<dbReference type="InterPro" id="IPR006059">
    <property type="entry name" value="SBP"/>
</dbReference>
<dbReference type="GO" id="GO:0055085">
    <property type="term" value="P:transmembrane transport"/>
    <property type="evidence" value="ECO:0007669"/>
    <property type="project" value="InterPro"/>
</dbReference>
<dbReference type="OrthoDB" id="9798191at2"/>
<dbReference type="Pfam" id="PF01547">
    <property type="entry name" value="SBP_bac_1"/>
    <property type="match status" value="1"/>
</dbReference>
<keyword evidence="4 6" id="KW-0732">Signal</keyword>
<dbReference type="PANTHER" id="PTHR43649">
    <property type="entry name" value="ARABINOSE-BINDING PROTEIN-RELATED"/>
    <property type="match status" value="1"/>
</dbReference>
<dbReference type="InterPro" id="IPR006061">
    <property type="entry name" value="SBP_1_CS"/>
</dbReference>
<dbReference type="PROSITE" id="PS01037">
    <property type="entry name" value="SBP_BACTERIAL_1"/>
    <property type="match status" value="1"/>
</dbReference>
<dbReference type="AlphaFoldDB" id="A0A370LAK9"/>
<evidence type="ECO:0000256" key="5">
    <source>
        <dbReference type="ARBA" id="ARBA00022764"/>
    </source>
</evidence>
<dbReference type="GO" id="GO:0042597">
    <property type="term" value="C:periplasmic space"/>
    <property type="evidence" value="ECO:0007669"/>
    <property type="project" value="UniProtKB-SubCell"/>
</dbReference>
<reference evidence="8" key="1">
    <citation type="submission" date="2018-07" db="EMBL/GenBank/DDBJ databases">
        <authorList>
            <person name="Safronova V.I."/>
            <person name="Chirak E.R."/>
            <person name="Sazanova A.L."/>
        </authorList>
    </citation>
    <scope>NUCLEOTIDE SEQUENCE [LARGE SCALE GENOMIC DNA]</scope>
    <source>
        <strain evidence="8">RCAM04685</strain>
    </source>
</reference>
<feature type="chain" id="PRO_5030068544" evidence="6">
    <location>
        <begin position="23"/>
        <end position="419"/>
    </location>
</feature>
<dbReference type="PANTHER" id="PTHR43649:SF14">
    <property type="entry name" value="BLR3389 PROTEIN"/>
    <property type="match status" value="1"/>
</dbReference>
<protein>
    <submittedName>
        <fullName evidence="7">Extracellular solute-binding protein</fullName>
    </submittedName>
</protein>
<accession>A0A370LAK9</accession>
<dbReference type="Proteomes" id="UP000255207">
    <property type="component" value="Unassembled WGS sequence"/>
</dbReference>
<evidence type="ECO:0000256" key="3">
    <source>
        <dbReference type="ARBA" id="ARBA00022448"/>
    </source>
</evidence>
<keyword evidence="3" id="KW-0813">Transport</keyword>
<dbReference type="SUPFAM" id="SSF53850">
    <property type="entry name" value="Periplasmic binding protein-like II"/>
    <property type="match status" value="1"/>
</dbReference>